<dbReference type="EMBL" id="JARJCM010000243">
    <property type="protein sequence ID" value="KAJ7021043.1"/>
    <property type="molecule type" value="Genomic_DNA"/>
</dbReference>
<reference evidence="1" key="1">
    <citation type="submission" date="2023-03" db="EMBL/GenBank/DDBJ databases">
        <title>Massive genome expansion in bonnet fungi (Mycena s.s.) driven by repeated elements and novel gene families across ecological guilds.</title>
        <authorList>
            <consortium name="Lawrence Berkeley National Laboratory"/>
            <person name="Harder C.B."/>
            <person name="Miyauchi S."/>
            <person name="Viragh M."/>
            <person name="Kuo A."/>
            <person name="Thoen E."/>
            <person name="Andreopoulos B."/>
            <person name="Lu D."/>
            <person name="Skrede I."/>
            <person name="Drula E."/>
            <person name="Henrissat B."/>
            <person name="Morin E."/>
            <person name="Kohler A."/>
            <person name="Barry K."/>
            <person name="LaButti K."/>
            <person name="Morin E."/>
            <person name="Salamov A."/>
            <person name="Lipzen A."/>
            <person name="Mereny Z."/>
            <person name="Hegedus B."/>
            <person name="Baldrian P."/>
            <person name="Stursova M."/>
            <person name="Weitz H."/>
            <person name="Taylor A."/>
            <person name="Grigoriev I.V."/>
            <person name="Nagy L.G."/>
            <person name="Martin F."/>
            <person name="Kauserud H."/>
        </authorList>
    </citation>
    <scope>NUCLEOTIDE SEQUENCE</scope>
    <source>
        <strain evidence="1">CBHHK200</strain>
    </source>
</reference>
<accession>A0AAD6S4P1</accession>
<dbReference type="Gene3D" id="3.90.1150.10">
    <property type="entry name" value="Aspartate Aminotransferase, domain 1"/>
    <property type="match status" value="1"/>
</dbReference>
<keyword evidence="2" id="KW-1185">Reference proteome</keyword>
<evidence type="ECO:0000313" key="2">
    <source>
        <dbReference type="Proteomes" id="UP001218188"/>
    </source>
</evidence>
<dbReference type="SUPFAM" id="SSF53383">
    <property type="entry name" value="PLP-dependent transferases"/>
    <property type="match status" value="1"/>
</dbReference>
<proteinExistence type="predicted"/>
<organism evidence="1 2">
    <name type="scientific">Mycena alexandri</name>
    <dbReference type="NCBI Taxonomy" id="1745969"/>
    <lineage>
        <taxon>Eukaryota</taxon>
        <taxon>Fungi</taxon>
        <taxon>Dikarya</taxon>
        <taxon>Basidiomycota</taxon>
        <taxon>Agaricomycotina</taxon>
        <taxon>Agaricomycetes</taxon>
        <taxon>Agaricomycetidae</taxon>
        <taxon>Agaricales</taxon>
        <taxon>Marasmiineae</taxon>
        <taxon>Mycenaceae</taxon>
        <taxon>Mycena</taxon>
    </lineage>
</organism>
<evidence type="ECO:0000313" key="1">
    <source>
        <dbReference type="EMBL" id="KAJ7021043.1"/>
    </source>
</evidence>
<gene>
    <name evidence="1" type="ORF">C8F04DRAFT_1315453</name>
</gene>
<name>A0AAD6S4P1_9AGAR</name>
<dbReference type="Proteomes" id="UP001218188">
    <property type="component" value="Unassembled WGS sequence"/>
</dbReference>
<comment type="caution">
    <text evidence="1">The sequence shown here is derived from an EMBL/GenBank/DDBJ whole genome shotgun (WGS) entry which is preliminary data.</text>
</comment>
<dbReference type="InterPro" id="IPR015424">
    <property type="entry name" value="PyrdxlP-dep_Trfase"/>
</dbReference>
<protein>
    <submittedName>
        <fullName evidence="1">Uncharacterized protein</fullName>
    </submittedName>
</protein>
<sequence>MLETEAERTAYFTREALGYKLFRPYPKILATTGTDLPVSDCQRRLHAHKSRVLRKGFQPNSSIHGHLPLLGFPAAIVLIDRKALLFLQTQSFFPHPPTSLLFLATLGLLWVSSSRTLRAQAAITYYGLFVTGASTEASLFADYIVFDQNAQVFAPKEAIGGRAEDAALSFYVSTRPLFLVEYSPRVQLALIFWDWHLVTNFPWQRQDAENFHRRIRVSRSLGLFPLVCGLASEKFMEVLTTVPHSSSVIGLGTNTVISLPLSADRPWRFDLNELERKLSDPDGANIIAISAREVNIGRFATSGEEMLNALWPISMARGSMLMERSGSKRWRTLSLATPINSSTFHTTAVYFSLVTANCSKLSSRTTPSRARHPISEKLSAHNLGVENSRHLHALPVYASLLAYGRVWHRDLLERQIELSRTIAAFIEQSEHYELLPKLTVLTDIYIIVLFRHAPRH</sequence>
<dbReference type="AlphaFoldDB" id="A0AAD6S4P1"/>
<dbReference type="InterPro" id="IPR015422">
    <property type="entry name" value="PyrdxlP-dep_Trfase_small"/>
</dbReference>